<dbReference type="InterPro" id="IPR050272">
    <property type="entry name" value="Isochorismatase-like_hydrls"/>
</dbReference>
<gene>
    <name evidence="3" type="ORF">AB0K40_33455</name>
</gene>
<dbReference type="EMBL" id="JBFARM010000011">
    <property type="protein sequence ID" value="MEV4290439.1"/>
    <property type="molecule type" value="Genomic_DNA"/>
</dbReference>
<dbReference type="Proteomes" id="UP001552427">
    <property type="component" value="Unassembled WGS sequence"/>
</dbReference>
<dbReference type="InterPro" id="IPR000868">
    <property type="entry name" value="Isochorismatase-like_dom"/>
</dbReference>
<evidence type="ECO:0000259" key="2">
    <source>
        <dbReference type="Pfam" id="PF00857"/>
    </source>
</evidence>
<dbReference type="EC" id="3.-.-.-" evidence="3"/>
<dbReference type="RefSeq" id="WP_364457400.1">
    <property type="nucleotide sequence ID" value="NZ_JBFARM010000011.1"/>
</dbReference>
<dbReference type="GO" id="GO:0016787">
    <property type="term" value="F:hydrolase activity"/>
    <property type="evidence" value="ECO:0007669"/>
    <property type="project" value="UniProtKB-KW"/>
</dbReference>
<dbReference type="Gene3D" id="3.40.50.850">
    <property type="entry name" value="Isochorismatase-like"/>
    <property type="match status" value="1"/>
</dbReference>
<dbReference type="PANTHER" id="PTHR43540:SF6">
    <property type="entry name" value="ISOCHORISMATASE-LIKE DOMAIN-CONTAINING PROTEIN"/>
    <property type="match status" value="1"/>
</dbReference>
<name>A0ABV3HD40_9ACTN</name>
<evidence type="ECO:0000313" key="3">
    <source>
        <dbReference type="EMBL" id="MEV4290439.1"/>
    </source>
</evidence>
<feature type="domain" description="Isochorismatase-like" evidence="2">
    <location>
        <begin position="52"/>
        <end position="215"/>
    </location>
</feature>
<dbReference type="SUPFAM" id="SSF52499">
    <property type="entry name" value="Isochorismatase-like hydrolases"/>
    <property type="match status" value="1"/>
</dbReference>
<protein>
    <submittedName>
        <fullName evidence="3">Isochorismatase family cysteine hydrolase</fullName>
        <ecNumber evidence="3">3.-.-.-</ecNumber>
    </submittedName>
</protein>
<keyword evidence="4" id="KW-1185">Reference proteome</keyword>
<dbReference type="InterPro" id="IPR036380">
    <property type="entry name" value="Isochorismatase-like_sf"/>
</dbReference>
<dbReference type="CDD" id="cd00431">
    <property type="entry name" value="cysteine_hydrolases"/>
    <property type="match status" value="1"/>
</dbReference>
<evidence type="ECO:0000256" key="1">
    <source>
        <dbReference type="ARBA" id="ARBA00022801"/>
    </source>
</evidence>
<sequence length="227" mass="25064">MGVTPFDKPTGRGPGFVTASVRDPFGNILGVMIDQHGISRGRPEKVRAMTKSALVVIDMLNPYDHKDADKLTRHVAPIVEPLAGLVARARERDDVELIYVNDNYGDFSADRHELEKRAMEGERPDLVEPILPPAECAFLPKVRHSAFFGTSLEYLLTHLEVGTVVLTGQVTEQCVLYSALDAYVRHVDLTVPPDCVAAIHEDLGEAALRMMERNMSASLTPSREIFA</sequence>
<proteinExistence type="predicted"/>
<evidence type="ECO:0000313" key="4">
    <source>
        <dbReference type="Proteomes" id="UP001552427"/>
    </source>
</evidence>
<organism evidence="3 4">
    <name type="scientific">Nonomuraea bangladeshensis</name>
    <dbReference type="NCBI Taxonomy" id="404385"/>
    <lineage>
        <taxon>Bacteria</taxon>
        <taxon>Bacillati</taxon>
        <taxon>Actinomycetota</taxon>
        <taxon>Actinomycetes</taxon>
        <taxon>Streptosporangiales</taxon>
        <taxon>Streptosporangiaceae</taxon>
        <taxon>Nonomuraea</taxon>
    </lineage>
</organism>
<dbReference type="PANTHER" id="PTHR43540">
    <property type="entry name" value="PEROXYUREIDOACRYLATE/UREIDOACRYLATE AMIDOHYDROLASE-RELATED"/>
    <property type="match status" value="1"/>
</dbReference>
<keyword evidence="1 3" id="KW-0378">Hydrolase</keyword>
<dbReference type="Pfam" id="PF00857">
    <property type="entry name" value="Isochorismatase"/>
    <property type="match status" value="1"/>
</dbReference>
<comment type="caution">
    <text evidence="3">The sequence shown here is derived from an EMBL/GenBank/DDBJ whole genome shotgun (WGS) entry which is preliminary data.</text>
</comment>
<reference evidence="3 4" key="1">
    <citation type="submission" date="2024-06" db="EMBL/GenBank/DDBJ databases">
        <title>The Natural Products Discovery Center: Release of the First 8490 Sequenced Strains for Exploring Actinobacteria Biosynthetic Diversity.</title>
        <authorList>
            <person name="Kalkreuter E."/>
            <person name="Kautsar S.A."/>
            <person name="Yang D."/>
            <person name="Bader C.D."/>
            <person name="Teijaro C.N."/>
            <person name="Fluegel L."/>
            <person name="Davis C.M."/>
            <person name="Simpson J.R."/>
            <person name="Lauterbach L."/>
            <person name="Steele A.D."/>
            <person name="Gui C."/>
            <person name="Meng S."/>
            <person name="Li G."/>
            <person name="Viehrig K."/>
            <person name="Ye F."/>
            <person name="Su P."/>
            <person name="Kiefer A.F."/>
            <person name="Nichols A."/>
            <person name="Cepeda A.J."/>
            <person name="Yan W."/>
            <person name="Fan B."/>
            <person name="Jiang Y."/>
            <person name="Adhikari A."/>
            <person name="Zheng C.-J."/>
            <person name="Schuster L."/>
            <person name="Cowan T.M."/>
            <person name="Smanski M.J."/>
            <person name="Chevrette M.G."/>
            <person name="De Carvalho L.P.S."/>
            <person name="Shen B."/>
        </authorList>
    </citation>
    <scope>NUCLEOTIDE SEQUENCE [LARGE SCALE GENOMIC DNA]</scope>
    <source>
        <strain evidence="3 4">NPDC049574</strain>
    </source>
</reference>
<accession>A0ABV3HD40</accession>